<dbReference type="RefSeq" id="WP_345373531.1">
    <property type="nucleotide sequence ID" value="NZ_BAABLM010000001.1"/>
</dbReference>
<proteinExistence type="predicted"/>
<dbReference type="Proteomes" id="UP001501295">
    <property type="component" value="Unassembled WGS sequence"/>
</dbReference>
<comment type="caution">
    <text evidence="1">The sequence shown here is derived from an EMBL/GenBank/DDBJ whole genome shotgun (WGS) entry which is preliminary data.</text>
</comment>
<protein>
    <submittedName>
        <fullName evidence="1">Uncharacterized protein</fullName>
    </submittedName>
</protein>
<dbReference type="EMBL" id="BAABLM010000001">
    <property type="protein sequence ID" value="GAA4668173.1"/>
    <property type="molecule type" value="Genomic_DNA"/>
</dbReference>
<name>A0ABP8VPI4_9MICO</name>
<gene>
    <name evidence="1" type="ORF">GCM10025780_08430</name>
</gene>
<keyword evidence="2" id="KW-1185">Reference proteome</keyword>
<accession>A0ABP8VPI4</accession>
<evidence type="ECO:0000313" key="2">
    <source>
        <dbReference type="Proteomes" id="UP001501295"/>
    </source>
</evidence>
<reference evidence="2" key="1">
    <citation type="journal article" date="2019" name="Int. J. Syst. Evol. Microbiol.">
        <title>The Global Catalogue of Microorganisms (GCM) 10K type strain sequencing project: providing services to taxonomists for standard genome sequencing and annotation.</title>
        <authorList>
            <consortium name="The Broad Institute Genomics Platform"/>
            <consortium name="The Broad Institute Genome Sequencing Center for Infectious Disease"/>
            <person name="Wu L."/>
            <person name="Ma J."/>
        </authorList>
    </citation>
    <scope>NUCLEOTIDE SEQUENCE [LARGE SCALE GENOMIC DNA]</scope>
    <source>
        <strain evidence="2">JCM 18956</strain>
    </source>
</reference>
<sequence>MAIPEESDGMEHDLMVSSSRARSSATFPIATPRESLPALISEVVRTSRRFKLKAATAAAATLTVGFNWRVWAGVIELSFTPGQGSWTQVEASWRPTVATTVLDYGQGARDLRRLYKELLAASER</sequence>
<evidence type="ECO:0000313" key="1">
    <source>
        <dbReference type="EMBL" id="GAA4668173.1"/>
    </source>
</evidence>
<organism evidence="1 2">
    <name type="scientific">Frondihabitans cladoniiphilus</name>
    <dbReference type="NCBI Taxonomy" id="715785"/>
    <lineage>
        <taxon>Bacteria</taxon>
        <taxon>Bacillati</taxon>
        <taxon>Actinomycetota</taxon>
        <taxon>Actinomycetes</taxon>
        <taxon>Micrococcales</taxon>
        <taxon>Microbacteriaceae</taxon>
        <taxon>Frondihabitans</taxon>
    </lineage>
</organism>